<accession>A0ABT4Q332</accession>
<evidence type="ECO:0000256" key="2">
    <source>
        <dbReference type="ARBA" id="ARBA00023125"/>
    </source>
</evidence>
<proteinExistence type="predicted"/>
<organism evidence="5 6">
    <name type="scientific">Paenibacillus gyeongsangnamensis</name>
    <dbReference type="NCBI Taxonomy" id="3388067"/>
    <lineage>
        <taxon>Bacteria</taxon>
        <taxon>Bacillati</taxon>
        <taxon>Bacillota</taxon>
        <taxon>Bacilli</taxon>
        <taxon>Bacillales</taxon>
        <taxon>Paenibacillaceae</taxon>
        <taxon>Paenibacillus</taxon>
    </lineage>
</organism>
<keyword evidence="3" id="KW-0804">Transcription</keyword>
<sequence>MNPSSTPQNFTELKQFFSNHMSLSFETDGFSPLVGRIFSQLLFAPEPLSLQEMADQLNVTKAAISVQVRTLEKHCMCHKLPTANDRRDYYHIADDFSATVIRTTVHKMKAIQLHILHMLDLFKRIPPAGQEEQAAYDAAKLRFLEMKALYELILSRMEGLEEEWGRKREQLMRDVGSETSEEKF</sequence>
<evidence type="ECO:0000259" key="4">
    <source>
        <dbReference type="Pfam" id="PF01047"/>
    </source>
</evidence>
<dbReference type="SUPFAM" id="SSF46785">
    <property type="entry name" value="Winged helix' DNA-binding domain"/>
    <property type="match status" value="1"/>
</dbReference>
<evidence type="ECO:0000313" key="6">
    <source>
        <dbReference type="Proteomes" id="UP001527882"/>
    </source>
</evidence>
<protein>
    <submittedName>
        <fullName evidence="5">MarR family transcriptional regulator</fullName>
    </submittedName>
</protein>
<feature type="domain" description="HTH marR-type" evidence="4">
    <location>
        <begin position="46"/>
        <end position="87"/>
    </location>
</feature>
<evidence type="ECO:0000313" key="5">
    <source>
        <dbReference type="EMBL" id="MCZ8511294.1"/>
    </source>
</evidence>
<dbReference type="PANTHER" id="PTHR38465">
    <property type="entry name" value="HTH-TYPE TRANSCRIPTIONAL REGULATOR MJ1563-RELATED"/>
    <property type="match status" value="1"/>
</dbReference>
<dbReference type="Pfam" id="PF01047">
    <property type="entry name" value="MarR"/>
    <property type="match status" value="1"/>
</dbReference>
<reference evidence="5 6" key="1">
    <citation type="submission" date="2022-12" db="EMBL/GenBank/DDBJ databases">
        <title>Draft genome sequence of Paenibacillus sp. dW9.</title>
        <authorList>
            <person name="Choi E.-W."/>
            <person name="Kim D.-U."/>
        </authorList>
    </citation>
    <scope>NUCLEOTIDE SEQUENCE [LARGE SCALE GENOMIC DNA]</scope>
    <source>
        <strain evidence="6">dW9</strain>
    </source>
</reference>
<keyword evidence="1" id="KW-0805">Transcription regulation</keyword>
<keyword evidence="6" id="KW-1185">Reference proteome</keyword>
<dbReference type="EMBL" id="JAQAGZ010000001">
    <property type="protein sequence ID" value="MCZ8511294.1"/>
    <property type="molecule type" value="Genomic_DNA"/>
</dbReference>
<comment type="caution">
    <text evidence="5">The sequence shown here is derived from an EMBL/GenBank/DDBJ whole genome shotgun (WGS) entry which is preliminary data.</text>
</comment>
<dbReference type="InterPro" id="IPR000835">
    <property type="entry name" value="HTH_MarR-typ"/>
</dbReference>
<dbReference type="Proteomes" id="UP001527882">
    <property type="component" value="Unassembled WGS sequence"/>
</dbReference>
<name>A0ABT4Q332_9BACL</name>
<keyword evidence="2" id="KW-0238">DNA-binding</keyword>
<dbReference type="InterPro" id="IPR036390">
    <property type="entry name" value="WH_DNA-bd_sf"/>
</dbReference>
<dbReference type="Gene3D" id="1.10.10.10">
    <property type="entry name" value="Winged helix-like DNA-binding domain superfamily/Winged helix DNA-binding domain"/>
    <property type="match status" value="1"/>
</dbReference>
<evidence type="ECO:0000256" key="1">
    <source>
        <dbReference type="ARBA" id="ARBA00023015"/>
    </source>
</evidence>
<dbReference type="RefSeq" id="WP_269879654.1">
    <property type="nucleotide sequence ID" value="NZ_JAQAGZ010000001.1"/>
</dbReference>
<dbReference type="InterPro" id="IPR036388">
    <property type="entry name" value="WH-like_DNA-bd_sf"/>
</dbReference>
<evidence type="ECO:0000256" key="3">
    <source>
        <dbReference type="ARBA" id="ARBA00023163"/>
    </source>
</evidence>
<gene>
    <name evidence="5" type="ORF">O9H85_02330</name>
</gene>
<dbReference type="InterPro" id="IPR052362">
    <property type="entry name" value="HTH-GbsR_regulator"/>
</dbReference>
<dbReference type="PANTHER" id="PTHR38465:SF1">
    <property type="entry name" value="HTH-TYPE TRANSCRIPTIONAL REGULATOR MJ1563-RELATED"/>
    <property type="match status" value="1"/>
</dbReference>